<feature type="transmembrane region" description="Helical" evidence="5">
    <location>
        <begin position="134"/>
        <end position="158"/>
    </location>
</feature>
<dbReference type="PANTHER" id="PTHR13439">
    <property type="entry name" value="CT120 PROTEIN"/>
    <property type="match status" value="1"/>
</dbReference>
<proteinExistence type="predicted"/>
<feature type="domain" description="TLC" evidence="6">
    <location>
        <begin position="78"/>
        <end position="149"/>
    </location>
</feature>
<keyword evidence="2 5" id="KW-0812">Transmembrane</keyword>
<comment type="subcellular location">
    <subcellularLocation>
        <location evidence="1">Membrane</location>
        <topology evidence="1">Multi-pass membrane protein</topology>
    </subcellularLocation>
</comment>
<comment type="caution">
    <text evidence="7">The sequence shown here is derived from an EMBL/GenBank/DDBJ whole genome shotgun (WGS) entry which is preliminary data.</text>
</comment>
<evidence type="ECO:0000256" key="3">
    <source>
        <dbReference type="ARBA" id="ARBA00022989"/>
    </source>
</evidence>
<evidence type="ECO:0000313" key="7">
    <source>
        <dbReference type="EMBL" id="KAK8960554.1"/>
    </source>
</evidence>
<dbReference type="InterPro" id="IPR050846">
    <property type="entry name" value="TLCD"/>
</dbReference>
<keyword evidence="8" id="KW-1185">Reference proteome</keyword>
<dbReference type="Proteomes" id="UP001412067">
    <property type="component" value="Unassembled WGS sequence"/>
</dbReference>
<evidence type="ECO:0000256" key="5">
    <source>
        <dbReference type="SAM" id="Phobius"/>
    </source>
</evidence>
<evidence type="ECO:0000259" key="6">
    <source>
        <dbReference type="Pfam" id="PF03798"/>
    </source>
</evidence>
<keyword evidence="3 5" id="KW-1133">Transmembrane helix</keyword>
<evidence type="ECO:0000256" key="2">
    <source>
        <dbReference type="ARBA" id="ARBA00022692"/>
    </source>
</evidence>
<evidence type="ECO:0000313" key="8">
    <source>
        <dbReference type="Proteomes" id="UP001412067"/>
    </source>
</evidence>
<reference evidence="7 8" key="1">
    <citation type="journal article" date="2022" name="Nat. Plants">
        <title>Genomes of leafy and leafless Platanthera orchids illuminate the evolution of mycoheterotrophy.</title>
        <authorList>
            <person name="Li M.H."/>
            <person name="Liu K.W."/>
            <person name="Li Z."/>
            <person name="Lu H.C."/>
            <person name="Ye Q.L."/>
            <person name="Zhang D."/>
            <person name="Wang J.Y."/>
            <person name="Li Y.F."/>
            <person name="Zhong Z.M."/>
            <person name="Liu X."/>
            <person name="Yu X."/>
            <person name="Liu D.K."/>
            <person name="Tu X.D."/>
            <person name="Liu B."/>
            <person name="Hao Y."/>
            <person name="Liao X.Y."/>
            <person name="Jiang Y.T."/>
            <person name="Sun W.H."/>
            <person name="Chen J."/>
            <person name="Chen Y.Q."/>
            <person name="Ai Y."/>
            <person name="Zhai J.W."/>
            <person name="Wu S.S."/>
            <person name="Zhou Z."/>
            <person name="Hsiao Y.Y."/>
            <person name="Wu W.L."/>
            <person name="Chen Y.Y."/>
            <person name="Lin Y.F."/>
            <person name="Hsu J.L."/>
            <person name="Li C.Y."/>
            <person name="Wang Z.W."/>
            <person name="Zhao X."/>
            <person name="Zhong W.Y."/>
            <person name="Ma X.K."/>
            <person name="Ma L."/>
            <person name="Huang J."/>
            <person name="Chen G.Z."/>
            <person name="Huang M.Z."/>
            <person name="Huang L."/>
            <person name="Peng D.H."/>
            <person name="Luo Y.B."/>
            <person name="Zou S.Q."/>
            <person name="Chen S.P."/>
            <person name="Lan S."/>
            <person name="Tsai W.C."/>
            <person name="Van de Peer Y."/>
            <person name="Liu Z.J."/>
        </authorList>
    </citation>
    <scope>NUCLEOTIDE SEQUENCE [LARGE SCALE GENOMIC DNA]</scope>
    <source>
        <strain evidence="7">Lor288</strain>
    </source>
</reference>
<evidence type="ECO:0000256" key="4">
    <source>
        <dbReference type="ARBA" id="ARBA00023136"/>
    </source>
</evidence>
<dbReference type="PANTHER" id="PTHR13439:SF4">
    <property type="entry name" value="TLC DOMAIN-CONTAINING PROTEIN"/>
    <property type="match status" value="1"/>
</dbReference>
<accession>A0ABR2M8Q4</accession>
<sequence>MHSRKLCDWQNAPPNIRLFAECTPGLGVFIISSDFGVAALHSANEITIRGAFRHSNFGQMKSKHKCKTKIPLKRTGGLGAYTTLCFSCGYFAYDQLDMLRHRLYSGWFPSILAHHLVLLTCFTLALYRHVTINYLILTLACEVCGVSLKFPLTISLLFCDSQNLVLLLATPISIDSTNRSSSANSVVPCFHEFYSNFFEDSLSAMPSWNLPLKPCLSLLHRARLLMRSKW</sequence>
<gene>
    <name evidence="7" type="ORF">KSP40_PGU012628</name>
</gene>
<evidence type="ECO:0000256" key="1">
    <source>
        <dbReference type="ARBA" id="ARBA00004141"/>
    </source>
</evidence>
<keyword evidence="4 5" id="KW-0472">Membrane</keyword>
<name>A0ABR2M8Q4_9ASPA</name>
<dbReference type="Pfam" id="PF03798">
    <property type="entry name" value="TRAM_LAG1_CLN8"/>
    <property type="match status" value="1"/>
</dbReference>
<feature type="transmembrane region" description="Helical" evidence="5">
    <location>
        <begin position="105"/>
        <end position="127"/>
    </location>
</feature>
<organism evidence="7 8">
    <name type="scientific">Platanthera guangdongensis</name>
    <dbReference type="NCBI Taxonomy" id="2320717"/>
    <lineage>
        <taxon>Eukaryota</taxon>
        <taxon>Viridiplantae</taxon>
        <taxon>Streptophyta</taxon>
        <taxon>Embryophyta</taxon>
        <taxon>Tracheophyta</taxon>
        <taxon>Spermatophyta</taxon>
        <taxon>Magnoliopsida</taxon>
        <taxon>Liliopsida</taxon>
        <taxon>Asparagales</taxon>
        <taxon>Orchidaceae</taxon>
        <taxon>Orchidoideae</taxon>
        <taxon>Orchideae</taxon>
        <taxon>Orchidinae</taxon>
        <taxon>Platanthera</taxon>
    </lineage>
</organism>
<dbReference type="InterPro" id="IPR006634">
    <property type="entry name" value="TLC-dom"/>
</dbReference>
<dbReference type="EMBL" id="JBBWWR010000010">
    <property type="protein sequence ID" value="KAK8960554.1"/>
    <property type="molecule type" value="Genomic_DNA"/>
</dbReference>
<protein>
    <recommendedName>
        <fullName evidence="6">TLC domain-containing protein</fullName>
    </recommendedName>
</protein>
<feature type="transmembrane region" description="Helical" evidence="5">
    <location>
        <begin position="75"/>
        <end position="93"/>
    </location>
</feature>